<reference evidence="2 3" key="1">
    <citation type="submission" date="2019-03" db="EMBL/GenBank/DDBJ databases">
        <title>Draft genome sequences of novel Actinobacteria.</title>
        <authorList>
            <person name="Sahin N."/>
            <person name="Ay H."/>
            <person name="Saygin H."/>
        </authorList>
    </citation>
    <scope>NUCLEOTIDE SEQUENCE [LARGE SCALE GENOMIC DNA]</scope>
    <source>
        <strain evidence="2 3">DSM 45347</strain>
    </source>
</reference>
<sequence>MSRWTIEEPTSLDFDGVVALRVTVIAGSVSVLASDERPSIMVGDVQGPPVTVTHEAGMLTVTHEKLWEGVLSWLRTHNVRTAITVTVPHDCPVSLTLVSADAVVTGMTTRTSIKSATGNVTLDGVAGAIDANTVSGAIEAQGLDGTVSFTSVSGDLALAGASIDRLGARTVSGRIAADVDLSGDAAVDVNTVSGEVALRVPESAGTQVSLSSAAGRIETSFPGLGRQDRTIAQSVTGKLGDGGGRLTVNTVSGAITLLGRDDDAPEITTDTGPRMEK</sequence>
<evidence type="ECO:0000259" key="1">
    <source>
        <dbReference type="Pfam" id="PF13349"/>
    </source>
</evidence>
<proteinExistence type="predicted"/>
<accession>A0A4R4NV18</accession>
<dbReference type="Pfam" id="PF13349">
    <property type="entry name" value="DUF4097"/>
    <property type="match status" value="1"/>
</dbReference>
<name>A0A4R4NV18_9ACTN</name>
<dbReference type="OrthoDB" id="3367592at2"/>
<dbReference type="AlphaFoldDB" id="A0A4R4NV18"/>
<dbReference type="InterPro" id="IPR025164">
    <property type="entry name" value="Toastrack_DUF4097"/>
</dbReference>
<evidence type="ECO:0000313" key="2">
    <source>
        <dbReference type="EMBL" id="TDC12884.1"/>
    </source>
</evidence>
<gene>
    <name evidence="2" type="ORF">E1284_21955</name>
</gene>
<dbReference type="Proteomes" id="UP000295431">
    <property type="component" value="Unassembled WGS sequence"/>
</dbReference>
<feature type="domain" description="DUF4097" evidence="1">
    <location>
        <begin position="54"/>
        <end position="257"/>
    </location>
</feature>
<evidence type="ECO:0000313" key="3">
    <source>
        <dbReference type="Proteomes" id="UP000295431"/>
    </source>
</evidence>
<keyword evidence="3" id="KW-1185">Reference proteome</keyword>
<organism evidence="2 3">
    <name type="scientific">Actinomadura bangladeshensis</name>
    <dbReference type="NCBI Taxonomy" id="453573"/>
    <lineage>
        <taxon>Bacteria</taxon>
        <taxon>Bacillati</taxon>
        <taxon>Actinomycetota</taxon>
        <taxon>Actinomycetes</taxon>
        <taxon>Streptosporangiales</taxon>
        <taxon>Thermomonosporaceae</taxon>
        <taxon>Actinomadura</taxon>
    </lineage>
</organism>
<protein>
    <recommendedName>
        <fullName evidence="1">DUF4097 domain-containing protein</fullName>
    </recommendedName>
</protein>
<dbReference type="EMBL" id="SMJW01000114">
    <property type="protein sequence ID" value="TDC12884.1"/>
    <property type="molecule type" value="Genomic_DNA"/>
</dbReference>
<comment type="caution">
    <text evidence="2">The sequence shown here is derived from an EMBL/GenBank/DDBJ whole genome shotgun (WGS) entry which is preliminary data.</text>
</comment>